<keyword evidence="1" id="KW-1133">Transmembrane helix</keyword>
<proteinExistence type="predicted"/>
<keyword evidence="1" id="KW-0812">Transmembrane</keyword>
<name>A0A6M0JVG0_9GAMM</name>
<protein>
    <recommendedName>
        <fullName evidence="4">Transmembrane protein (PGPGW)</fullName>
    </recommendedName>
</protein>
<dbReference type="InterPro" id="IPR019099">
    <property type="entry name" value="Uncharacterised_PGPGW_TM"/>
</dbReference>
<dbReference type="RefSeq" id="WP_164451832.1">
    <property type="nucleotide sequence ID" value="NZ_JAAIJQ010000013.1"/>
</dbReference>
<keyword evidence="1" id="KW-0472">Membrane</keyword>
<feature type="transmembrane region" description="Helical" evidence="1">
    <location>
        <begin position="15"/>
        <end position="41"/>
    </location>
</feature>
<dbReference type="EMBL" id="JAAIJQ010000013">
    <property type="protein sequence ID" value="NEV61526.1"/>
    <property type="molecule type" value="Genomic_DNA"/>
</dbReference>
<sequence length="145" mass="15939">MIEQALTWTEHHEDVLLWIGGVSLLICILSVLALPFLAALIPENYFADPARHRPPLRRRHPAVYIAIRAAKNALGWLLVIAGILMLVLPGQGLLTILMGLVLSDFPGKFALERRLASSAKIMGGINWLRRRAGRPPLQAPAATLD</sequence>
<feature type="transmembrane region" description="Helical" evidence="1">
    <location>
        <begin position="62"/>
        <end position="87"/>
    </location>
</feature>
<evidence type="ECO:0000313" key="2">
    <source>
        <dbReference type="EMBL" id="NEV61526.1"/>
    </source>
</evidence>
<accession>A0A6M0JVG0</accession>
<reference evidence="2 3" key="1">
    <citation type="submission" date="2020-02" db="EMBL/GenBank/DDBJ databases">
        <title>Genome sequences of Thiorhodococcus mannitoliphagus and Thiorhodococcus minor, purple sulfur photosynthetic bacteria in the gammaproteobacterial family, Chromatiaceae.</title>
        <authorList>
            <person name="Aviles F.A."/>
            <person name="Meyer T.E."/>
            <person name="Kyndt J.A."/>
        </authorList>
    </citation>
    <scope>NUCLEOTIDE SEQUENCE [LARGE SCALE GENOMIC DNA]</scope>
    <source>
        <strain evidence="2 3">DSM 11518</strain>
    </source>
</reference>
<comment type="caution">
    <text evidence="2">The sequence shown here is derived from an EMBL/GenBank/DDBJ whole genome shotgun (WGS) entry which is preliminary data.</text>
</comment>
<organism evidence="2 3">
    <name type="scientific">Thiorhodococcus minor</name>
    <dbReference type="NCBI Taxonomy" id="57489"/>
    <lineage>
        <taxon>Bacteria</taxon>
        <taxon>Pseudomonadati</taxon>
        <taxon>Pseudomonadota</taxon>
        <taxon>Gammaproteobacteria</taxon>
        <taxon>Chromatiales</taxon>
        <taxon>Chromatiaceae</taxon>
        <taxon>Thiorhodococcus</taxon>
    </lineage>
</organism>
<dbReference type="AlphaFoldDB" id="A0A6M0JVG0"/>
<evidence type="ECO:0000256" key="1">
    <source>
        <dbReference type="SAM" id="Phobius"/>
    </source>
</evidence>
<evidence type="ECO:0008006" key="4">
    <source>
        <dbReference type="Google" id="ProtNLM"/>
    </source>
</evidence>
<dbReference type="Pfam" id="PF09656">
    <property type="entry name" value="PGPGW"/>
    <property type="match status" value="1"/>
</dbReference>
<keyword evidence="3" id="KW-1185">Reference proteome</keyword>
<gene>
    <name evidence="2" type="ORF">G3446_06410</name>
</gene>
<evidence type="ECO:0000313" key="3">
    <source>
        <dbReference type="Proteomes" id="UP000483379"/>
    </source>
</evidence>
<dbReference type="Proteomes" id="UP000483379">
    <property type="component" value="Unassembled WGS sequence"/>
</dbReference>